<organism evidence="3">
    <name type="scientific">marine sediment metagenome</name>
    <dbReference type="NCBI Taxonomy" id="412755"/>
    <lineage>
        <taxon>unclassified sequences</taxon>
        <taxon>metagenomes</taxon>
        <taxon>ecological metagenomes</taxon>
    </lineage>
</organism>
<dbReference type="Gene3D" id="1.10.150.20">
    <property type="entry name" value="5' to 3' exonuclease, C-terminal subdomain"/>
    <property type="match status" value="1"/>
</dbReference>
<accession>A0A0F9ANI8</accession>
<dbReference type="Gene3D" id="3.30.70.370">
    <property type="match status" value="1"/>
</dbReference>
<dbReference type="GO" id="GO:0006302">
    <property type="term" value="P:double-strand break repair"/>
    <property type="evidence" value="ECO:0007669"/>
    <property type="project" value="TreeGrafter"/>
</dbReference>
<sequence length="481" mass="54274">HHILLAEMVDDISTADFVVAHNAKFELGWLKRCGLNLRTVVVFDTLIAEYVLGGNRFALYELGLDACLTRHGLPAKESTVAAMIKGGVPVPDIPESWLLRYCERDVEATGELFLVQRELLAKGGLEAVNYQRCLVTPCLTDIEFNGMQLDCDIIDERTKEEEITYAKLTNELQSFCAGASPASPKQMREFIFDTLKFRVPTDYKGDLLLTASGNPSVSSDVLAQLVPTTKRQAAFMSLRTAWSESHSNLTKYLRKFQECCELAGGHLRGVFNQCVTRTHRLSSSGLQFRVQFQNLNRRFKPYFRSRHSGWLIGEADGAQLEFRVAAHLGTDGRALQDIVSGRDVHKYTASILNGCTVEEVTSAQRQAAKTDTFKPLYGGTSGTPTQQLYYASFKERYHSIASSQQKWTQQVLRDKYLRTEWGLRYYWPDTRLCASGYITNTTNIYNYPVQAFATVEIIPIALVCAWHRMAHMESFLVNTVH</sequence>
<dbReference type="GO" id="GO:0003677">
    <property type="term" value="F:DNA binding"/>
    <property type="evidence" value="ECO:0007669"/>
    <property type="project" value="InterPro"/>
</dbReference>
<dbReference type="InterPro" id="IPR002298">
    <property type="entry name" value="DNA_polymerase_A"/>
</dbReference>
<dbReference type="AlphaFoldDB" id="A0A0F9ANI8"/>
<feature type="non-terminal residue" evidence="3">
    <location>
        <position position="1"/>
    </location>
</feature>
<dbReference type="Pfam" id="PF00476">
    <property type="entry name" value="DNA_pol_A"/>
    <property type="match status" value="1"/>
</dbReference>
<name>A0A0F9ANI8_9ZZZZ</name>
<dbReference type="PANTHER" id="PTHR10133">
    <property type="entry name" value="DNA POLYMERASE I"/>
    <property type="match status" value="1"/>
</dbReference>
<dbReference type="Gene3D" id="3.30.420.10">
    <property type="entry name" value="Ribonuclease H-like superfamily/Ribonuclease H"/>
    <property type="match status" value="1"/>
</dbReference>
<protein>
    <recommendedName>
        <fullName evidence="2">DNA-directed DNA polymerase family A palm domain-containing protein</fullName>
    </recommendedName>
</protein>
<dbReference type="InterPro" id="IPR036397">
    <property type="entry name" value="RNaseH_sf"/>
</dbReference>
<dbReference type="GO" id="GO:0006261">
    <property type="term" value="P:DNA-templated DNA replication"/>
    <property type="evidence" value="ECO:0007669"/>
    <property type="project" value="InterPro"/>
</dbReference>
<dbReference type="GO" id="GO:0003887">
    <property type="term" value="F:DNA-directed DNA polymerase activity"/>
    <property type="evidence" value="ECO:0007669"/>
    <property type="project" value="InterPro"/>
</dbReference>
<dbReference type="Gene3D" id="1.20.1060.10">
    <property type="entry name" value="Taq DNA Polymerase, Chain T, domain 4"/>
    <property type="match status" value="1"/>
</dbReference>
<evidence type="ECO:0000259" key="2">
    <source>
        <dbReference type="SMART" id="SM00482"/>
    </source>
</evidence>
<evidence type="ECO:0000313" key="3">
    <source>
        <dbReference type="EMBL" id="KKL10950.1"/>
    </source>
</evidence>
<feature type="non-terminal residue" evidence="3">
    <location>
        <position position="481"/>
    </location>
</feature>
<dbReference type="SUPFAM" id="SSF53098">
    <property type="entry name" value="Ribonuclease H-like"/>
    <property type="match status" value="1"/>
</dbReference>
<dbReference type="InterPro" id="IPR001098">
    <property type="entry name" value="DNA-dir_DNA_pol_A_palm_dom"/>
</dbReference>
<dbReference type="PANTHER" id="PTHR10133:SF27">
    <property type="entry name" value="DNA POLYMERASE NU"/>
    <property type="match status" value="1"/>
</dbReference>
<dbReference type="EMBL" id="LAZR01041850">
    <property type="protein sequence ID" value="KKL10950.1"/>
    <property type="molecule type" value="Genomic_DNA"/>
</dbReference>
<reference evidence="3" key="1">
    <citation type="journal article" date="2015" name="Nature">
        <title>Complex archaea that bridge the gap between prokaryotes and eukaryotes.</title>
        <authorList>
            <person name="Spang A."/>
            <person name="Saw J.H."/>
            <person name="Jorgensen S.L."/>
            <person name="Zaremba-Niedzwiedzka K."/>
            <person name="Martijn J."/>
            <person name="Lind A.E."/>
            <person name="van Eijk R."/>
            <person name="Schleper C."/>
            <person name="Guy L."/>
            <person name="Ettema T.J."/>
        </authorList>
    </citation>
    <scope>NUCLEOTIDE SEQUENCE</scope>
</reference>
<dbReference type="InterPro" id="IPR043502">
    <property type="entry name" value="DNA/RNA_pol_sf"/>
</dbReference>
<proteinExistence type="predicted"/>
<comment type="caution">
    <text evidence="3">The sequence shown here is derived from an EMBL/GenBank/DDBJ whole genome shotgun (WGS) entry which is preliminary data.</text>
</comment>
<gene>
    <name evidence="3" type="ORF">LCGC14_2550700</name>
</gene>
<evidence type="ECO:0000256" key="1">
    <source>
        <dbReference type="ARBA" id="ARBA00022705"/>
    </source>
</evidence>
<dbReference type="InterPro" id="IPR012337">
    <property type="entry name" value="RNaseH-like_sf"/>
</dbReference>
<keyword evidence="1" id="KW-0235">DNA replication</keyword>
<dbReference type="SUPFAM" id="SSF56672">
    <property type="entry name" value="DNA/RNA polymerases"/>
    <property type="match status" value="1"/>
</dbReference>
<dbReference type="PRINTS" id="PR00868">
    <property type="entry name" value="DNAPOLI"/>
</dbReference>
<feature type="domain" description="DNA-directed DNA polymerase family A palm" evidence="2">
    <location>
        <begin position="296"/>
        <end position="481"/>
    </location>
</feature>
<dbReference type="SMART" id="SM00482">
    <property type="entry name" value="POLAc"/>
    <property type="match status" value="1"/>
</dbReference>